<dbReference type="HOGENOM" id="CLU_018294_1_1_1"/>
<dbReference type="eggNOG" id="KOG3105">
    <property type="taxonomic scope" value="Eukaryota"/>
</dbReference>
<dbReference type="InterPro" id="IPR050863">
    <property type="entry name" value="CenT-Element_Derived"/>
</dbReference>
<dbReference type="Gene3D" id="1.10.10.60">
    <property type="entry name" value="Homeodomain-like"/>
    <property type="match status" value="2"/>
</dbReference>
<evidence type="ECO:0000259" key="2">
    <source>
        <dbReference type="Pfam" id="PF04218"/>
    </source>
</evidence>
<dbReference type="InterPro" id="IPR004875">
    <property type="entry name" value="DDE_SF_endonuclease_dom"/>
</dbReference>
<dbReference type="InterPro" id="IPR007889">
    <property type="entry name" value="HTH_Psq"/>
</dbReference>
<dbReference type="PANTHER" id="PTHR19303">
    <property type="entry name" value="TRANSPOSON"/>
    <property type="match status" value="1"/>
</dbReference>
<dbReference type="EMBL" id="AFYH01138767">
    <property type="status" value="NOT_ANNOTATED_CDS"/>
    <property type="molecule type" value="Genomic_DNA"/>
</dbReference>
<evidence type="ECO:0000313" key="4">
    <source>
        <dbReference type="Proteomes" id="UP000008672"/>
    </source>
</evidence>
<reference evidence="4" key="1">
    <citation type="submission" date="2011-08" db="EMBL/GenBank/DDBJ databases">
        <title>The draft genome of Latimeria chalumnae.</title>
        <authorList>
            <person name="Di Palma F."/>
            <person name="Alfoldi J."/>
            <person name="Johnson J."/>
            <person name="Berlin A."/>
            <person name="Gnerre S."/>
            <person name="Jaffe D."/>
            <person name="MacCallum I."/>
            <person name="Young S."/>
            <person name="Walker B.J."/>
            <person name="Lander E."/>
            <person name="Lindblad-Toh K."/>
        </authorList>
    </citation>
    <scope>NUCLEOTIDE SEQUENCE [LARGE SCALE GENOMIC DNA]</scope>
    <source>
        <strain evidence="4">Wild caught</strain>
    </source>
</reference>
<dbReference type="InterPro" id="IPR009057">
    <property type="entry name" value="Homeodomain-like_sf"/>
</dbReference>
<dbReference type="OMA" id="ERYICHA"/>
<dbReference type="AlphaFoldDB" id="H3AS01"/>
<reference evidence="3" key="2">
    <citation type="submission" date="2025-08" db="UniProtKB">
        <authorList>
            <consortium name="Ensembl"/>
        </authorList>
    </citation>
    <scope>IDENTIFICATION</scope>
</reference>
<organism evidence="3 4">
    <name type="scientific">Latimeria chalumnae</name>
    <name type="common">Coelacanth</name>
    <dbReference type="NCBI Taxonomy" id="7897"/>
    <lineage>
        <taxon>Eukaryota</taxon>
        <taxon>Metazoa</taxon>
        <taxon>Chordata</taxon>
        <taxon>Craniata</taxon>
        <taxon>Vertebrata</taxon>
        <taxon>Euteleostomi</taxon>
        <taxon>Coelacanthiformes</taxon>
        <taxon>Coelacanthidae</taxon>
        <taxon>Latimeria</taxon>
    </lineage>
</organism>
<feature type="domain" description="DDE-1" evidence="1">
    <location>
        <begin position="121"/>
        <end position="274"/>
    </location>
</feature>
<evidence type="ECO:0008006" key="5">
    <source>
        <dbReference type="Google" id="ProtNLM"/>
    </source>
</evidence>
<evidence type="ECO:0000259" key="1">
    <source>
        <dbReference type="Pfam" id="PF03184"/>
    </source>
</evidence>
<sequence length="412" mass="47239">MSGKRKRVVLTIKDKLEIEKREEGSSSKQLSLIYEIGETTVRDIKKNKEKILTYASSLDSTSGLSKRKSMKLSTYKELDRAMLEWFHQQKAEGTPSGPICAKQAKFFFDALGMEGGSNAWCVVGKAKKPRSFKGTETSTLPVSYFNQKDRSIFKDWFDKNFVPQVREHLKSKGLPKKAVLLLDNAPAHPNENVLRSNDGKIFVKYLLPNVTALIQPMDQGVIATMKRHYRAGILQKHEGNDLKTFWKKLTVLDAIYEVSRAWNMVKPVTISRSWKKFFPDNGENECLGFDEEDISATNLAAILQHTEGCENVDNENIEQWFEVDSTEPGYEVLTDSEIVRRVQGQADISENVEEQTELIPERYICHASALEWTENLLDLEQQDDTLLSEKLVLRRLRTTIRKTEYIDETKYL</sequence>
<dbReference type="Ensembl" id="ENSLACT00000012515.1">
    <property type="protein sequence ID" value="ENSLACP00000012422.1"/>
    <property type="gene ID" value="ENSLACG00000010942.1"/>
</dbReference>
<dbReference type="GO" id="GO:0003677">
    <property type="term" value="F:DNA binding"/>
    <property type="evidence" value="ECO:0007669"/>
    <property type="project" value="UniProtKB-KW"/>
</dbReference>
<protein>
    <recommendedName>
        <fullName evidence="5">HTH CENPB-type domain-containing protein</fullName>
    </recommendedName>
</protein>
<dbReference type="Pfam" id="PF04218">
    <property type="entry name" value="CENP-B_N"/>
    <property type="match status" value="1"/>
</dbReference>
<dbReference type="Proteomes" id="UP000008672">
    <property type="component" value="Unassembled WGS sequence"/>
</dbReference>
<feature type="domain" description="HTH psq-type" evidence="2">
    <location>
        <begin position="4"/>
        <end position="53"/>
    </location>
</feature>
<dbReference type="SUPFAM" id="SSF46689">
    <property type="entry name" value="Homeodomain-like"/>
    <property type="match status" value="2"/>
</dbReference>
<evidence type="ECO:0000313" key="3">
    <source>
        <dbReference type="Ensembl" id="ENSLACP00000012422.1"/>
    </source>
</evidence>
<dbReference type="GeneTree" id="ENSGT00940000161513"/>
<dbReference type="FunCoup" id="H3AS01">
    <property type="interactions" value="1690"/>
</dbReference>
<dbReference type="GO" id="GO:0005634">
    <property type="term" value="C:nucleus"/>
    <property type="evidence" value="ECO:0007669"/>
    <property type="project" value="UniProtKB-SubCell"/>
</dbReference>
<name>H3AS01_LATCH</name>
<dbReference type="Pfam" id="PF03184">
    <property type="entry name" value="DDE_1"/>
    <property type="match status" value="1"/>
</dbReference>
<dbReference type="PANTHER" id="PTHR19303:SF16">
    <property type="entry name" value="JERKY PROTEIN HOMOLOG-LIKE"/>
    <property type="match status" value="1"/>
</dbReference>
<dbReference type="InParanoid" id="H3AS01"/>
<accession>H3AS01</accession>
<proteinExistence type="predicted"/>
<reference evidence="3" key="3">
    <citation type="submission" date="2025-09" db="UniProtKB">
        <authorList>
            <consortium name="Ensembl"/>
        </authorList>
    </citation>
    <scope>IDENTIFICATION</scope>
</reference>
<keyword evidence="4" id="KW-1185">Reference proteome</keyword>